<evidence type="ECO:0000313" key="3">
    <source>
        <dbReference type="Proteomes" id="UP001498771"/>
    </source>
</evidence>
<reference evidence="2 3" key="1">
    <citation type="submission" date="2024-03" db="EMBL/GenBank/DDBJ databases">
        <title>Genome-scale model development and genomic sequencing of the oleaginous clade Lipomyces.</title>
        <authorList>
            <consortium name="Lawrence Berkeley National Laboratory"/>
            <person name="Czajka J.J."/>
            <person name="Han Y."/>
            <person name="Kim J."/>
            <person name="Mondo S.J."/>
            <person name="Hofstad B.A."/>
            <person name="Robles A."/>
            <person name="Haridas S."/>
            <person name="Riley R."/>
            <person name="LaButti K."/>
            <person name="Pangilinan J."/>
            <person name="Andreopoulos W."/>
            <person name="Lipzen A."/>
            <person name="Yan J."/>
            <person name="Wang M."/>
            <person name="Ng V."/>
            <person name="Grigoriev I.V."/>
            <person name="Spatafora J.W."/>
            <person name="Magnuson J.K."/>
            <person name="Baker S.E."/>
            <person name="Pomraning K.R."/>
        </authorList>
    </citation>
    <scope>NUCLEOTIDE SEQUENCE [LARGE SCALE GENOMIC DNA]</scope>
    <source>
        <strain evidence="2 3">Phaff 52-87</strain>
    </source>
</reference>
<gene>
    <name evidence="2" type="ORF">BZA70DRAFT_12141</name>
</gene>
<evidence type="ECO:0000256" key="1">
    <source>
        <dbReference type="SAM" id="Phobius"/>
    </source>
</evidence>
<keyword evidence="1" id="KW-1133">Transmembrane helix</keyword>
<dbReference type="EMBL" id="JBBJBU010000001">
    <property type="protein sequence ID" value="KAK7207397.1"/>
    <property type="molecule type" value="Genomic_DNA"/>
</dbReference>
<comment type="caution">
    <text evidence="2">The sequence shown here is derived from an EMBL/GenBank/DDBJ whole genome shotgun (WGS) entry which is preliminary data.</text>
</comment>
<evidence type="ECO:0000313" key="2">
    <source>
        <dbReference type="EMBL" id="KAK7207397.1"/>
    </source>
</evidence>
<keyword evidence="1" id="KW-0812">Transmembrane</keyword>
<organism evidence="2 3">
    <name type="scientific">Myxozyma melibiosi</name>
    <dbReference type="NCBI Taxonomy" id="54550"/>
    <lineage>
        <taxon>Eukaryota</taxon>
        <taxon>Fungi</taxon>
        <taxon>Dikarya</taxon>
        <taxon>Ascomycota</taxon>
        <taxon>Saccharomycotina</taxon>
        <taxon>Lipomycetes</taxon>
        <taxon>Lipomycetales</taxon>
        <taxon>Lipomycetaceae</taxon>
        <taxon>Myxozyma</taxon>
    </lineage>
</organism>
<proteinExistence type="predicted"/>
<feature type="transmembrane region" description="Helical" evidence="1">
    <location>
        <begin position="90"/>
        <end position="111"/>
    </location>
</feature>
<dbReference type="Proteomes" id="UP001498771">
    <property type="component" value="Unassembled WGS sequence"/>
</dbReference>
<accession>A0ABR1FC13</accession>
<dbReference type="GeneID" id="90035017"/>
<sequence length="219" mass="24397">MRINDRLLLFYLVSSAAVAIAIALTVTSIATPHWLTSVSYPEDEDGNPVRITYGLHQKCSSVTGQCVRFPDQECAHGDRQFCTSWRTASFMMWMSLVLLGPVVVSYVTLIFSTRQKRETGWKLIGLLLICTVVVQVVAMASVVYMLGHDDNLRDRSWQLGPSWAAATLSWIVVFATFVATVVVGVKTVPEYSAIPLYMAELGRRPQSSRRSSVSSNWLM</sequence>
<dbReference type="Gene3D" id="1.20.140.150">
    <property type="match status" value="1"/>
</dbReference>
<dbReference type="RefSeq" id="XP_064770430.1">
    <property type="nucleotide sequence ID" value="XM_064909505.1"/>
</dbReference>
<keyword evidence="3" id="KW-1185">Reference proteome</keyword>
<protein>
    <submittedName>
        <fullName evidence="2">Uncharacterized protein</fullName>
    </submittedName>
</protein>
<feature type="transmembrane region" description="Helical" evidence="1">
    <location>
        <begin position="123"/>
        <end position="147"/>
    </location>
</feature>
<feature type="transmembrane region" description="Helical" evidence="1">
    <location>
        <begin position="7"/>
        <end position="30"/>
    </location>
</feature>
<feature type="transmembrane region" description="Helical" evidence="1">
    <location>
        <begin position="167"/>
        <end position="188"/>
    </location>
</feature>
<name>A0ABR1FC13_9ASCO</name>
<keyword evidence="1" id="KW-0472">Membrane</keyword>